<evidence type="ECO:0000259" key="4">
    <source>
        <dbReference type="PROSITE" id="PS50932"/>
    </source>
</evidence>
<feature type="domain" description="HTH lacI-type" evidence="4">
    <location>
        <begin position="7"/>
        <end position="61"/>
    </location>
</feature>
<proteinExistence type="predicted"/>
<dbReference type="Pfam" id="PF13377">
    <property type="entry name" value="Peripla_BP_3"/>
    <property type="match status" value="1"/>
</dbReference>
<dbReference type="RefSeq" id="WP_119762346.1">
    <property type="nucleotide sequence ID" value="NZ_QYUM01000003.1"/>
</dbReference>
<dbReference type="OrthoDB" id="7185860at2"/>
<dbReference type="Gene3D" id="3.40.50.2300">
    <property type="match status" value="2"/>
</dbReference>
<dbReference type="SUPFAM" id="SSF53822">
    <property type="entry name" value="Periplasmic binding protein-like I"/>
    <property type="match status" value="1"/>
</dbReference>
<gene>
    <name evidence="5" type="ORF">D3876_11610</name>
</gene>
<dbReference type="PANTHER" id="PTHR30146:SF153">
    <property type="entry name" value="LACTOSE OPERON REPRESSOR"/>
    <property type="match status" value="1"/>
</dbReference>
<dbReference type="Gene3D" id="1.10.260.40">
    <property type="entry name" value="lambda repressor-like DNA-binding domains"/>
    <property type="match status" value="1"/>
</dbReference>
<dbReference type="InterPro" id="IPR010982">
    <property type="entry name" value="Lambda_DNA-bd_dom_sf"/>
</dbReference>
<keyword evidence="1" id="KW-0805">Transcription regulation</keyword>
<dbReference type="InterPro" id="IPR046335">
    <property type="entry name" value="LacI/GalR-like_sensor"/>
</dbReference>
<keyword evidence="6" id="KW-1185">Reference proteome</keyword>
<dbReference type="CDD" id="cd01392">
    <property type="entry name" value="HTH_LacI"/>
    <property type="match status" value="1"/>
</dbReference>
<evidence type="ECO:0000256" key="3">
    <source>
        <dbReference type="ARBA" id="ARBA00023163"/>
    </source>
</evidence>
<dbReference type="PRINTS" id="PR00036">
    <property type="entry name" value="HTHLACI"/>
</dbReference>
<dbReference type="EMBL" id="QYUM01000003">
    <property type="protein sequence ID" value="RJF90830.1"/>
    <property type="molecule type" value="Genomic_DNA"/>
</dbReference>
<dbReference type="InterPro" id="IPR000843">
    <property type="entry name" value="HTH_LacI"/>
</dbReference>
<dbReference type="GO" id="GO:0000976">
    <property type="term" value="F:transcription cis-regulatory region binding"/>
    <property type="evidence" value="ECO:0007669"/>
    <property type="project" value="TreeGrafter"/>
</dbReference>
<name>A0A418WLE9_9SPHN</name>
<evidence type="ECO:0000256" key="2">
    <source>
        <dbReference type="ARBA" id="ARBA00023125"/>
    </source>
</evidence>
<dbReference type="CDD" id="cd01545">
    <property type="entry name" value="PBP1_SalR"/>
    <property type="match status" value="1"/>
</dbReference>
<organism evidence="5 6">
    <name type="scientific">Sphingomonas cavernae</name>
    <dbReference type="NCBI Taxonomy" id="2320861"/>
    <lineage>
        <taxon>Bacteria</taxon>
        <taxon>Pseudomonadati</taxon>
        <taxon>Pseudomonadota</taxon>
        <taxon>Alphaproteobacteria</taxon>
        <taxon>Sphingomonadales</taxon>
        <taxon>Sphingomonadaceae</taxon>
        <taxon>Sphingomonas</taxon>
    </lineage>
</organism>
<reference evidence="5 6" key="1">
    <citation type="submission" date="2018-09" db="EMBL/GenBank/DDBJ databases">
        <authorList>
            <person name="Zhu H."/>
        </authorList>
    </citation>
    <scope>NUCLEOTIDE SEQUENCE [LARGE SCALE GENOMIC DNA]</scope>
    <source>
        <strain evidence="5 6">K2R01-6</strain>
    </source>
</reference>
<keyword evidence="2 5" id="KW-0238">DNA-binding</keyword>
<dbReference type="PROSITE" id="PS50932">
    <property type="entry name" value="HTH_LACI_2"/>
    <property type="match status" value="1"/>
</dbReference>
<dbReference type="SUPFAM" id="SSF47413">
    <property type="entry name" value="lambda repressor-like DNA-binding domains"/>
    <property type="match status" value="1"/>
</dbReference>
<comment type="caution">
    <text evidence="5">The sequence shown here is derived from an EMBL/GenBank/DDBJ whole genome shotgun (WGS) entry which is preliminary data.</text>
</comment>
<sequence length="341" mass="37155">MSGKKRATIVDVAEAAGVSMKTVSRVFNNEPHVRKALKDKVLRAAKALNYQPNVVAQGLVGRRSYLIGLVYENPSPNYVVELQHGALDRLHGERYRLVVLPVESVANVAGKMLGLLRSAALDGVVLTPPASDHRQILDELSESGFPFVRVAPTRYPDIGPSTMTDDVAAACDMTRYLIELGHRDIGLIKGDPTHSATEARLFGFSKALAEAGIAPRLDLIEQGMFTYESGIEAARRLLDRSDRPTAIFAQNDDMAGGAIMAAHELDLDVPRDVSIVGFDDSQIAKVTWPRITTVHQPVYEMARSATDMLVAMLENKPYENKLEHPYELVVRQSAAAPGSSG</sequence>
<dbReference type="PANTHER" id="PTHR30146">
    <property type="entry name" value="LACI-RELATED TRANSCRIPTIONAL REPRESSOR"/>
    <property type="match status" value="1"/>
</dbReference>
<dbReference type="Pfam" id="PF00356">
    <property type="entry name" value="LacI"/>
    <property type="match status" value="1"/>
</dbReference>
<dbReference type="AlphaFoldDB" id="A0A418WLE9"/>
<accession>A0A418WLE9</accession>
<dbReference type="GO" id="GO:0003700">
    <property type="term" value="F:DNA-binding transcription factor activity"/>
    <property type="evidence" value="ECO:0007669"/>
    <property type="project" value="TreeGrafter"/>
</dbReference>
<keyword evidence="3" id="KW-0804">Transcription</keyword>
<evidence type="ECO:0000313" key="5">
    <source>
        <dbReference type="EMBL" id="RJF90830.1"/>
    </source>
</evidence>
<evidence type="ECO:0000256" key="1">
    <source>
        <dbReference type="ARBA" id="ARBA00023015"/>
    </source>
</evidence>
<dbReference type="InterPro" id="IPR028082">
    <property type="entry name" value="Peripla_BP_I"/>
</dbReference>
<dbReference type="Proteomes" id="UP000286100">
    <property type="component" value="Unassembled WGS sequence"/>
</dbReference>
<dbReference type="SMART" id="SM00354">
    <property type="entry name" value="HTH_LACI"/>
    <property type="match status" value="1"/>
</dbReference>
<protein>
    <submittedName>
        <fullName evidence="5">LacI family DNA-binding transcriptional regulator</fullName>
    </submittedName>
</protein>
<evidence type="ECO:0000313" key="6">
    <source>
        <dbReference type="Proteomes" id="UP000286100"/>
    </source>
</evidence>